<feature type="transmembrane region" description="Helical" evidence="1">
    <location>
        <begin position="250"/>
        <end position="273"/>
    </location>
</feature>
<dbReference type="Proteomes" id="UP001501094">
    <property type="component" value="Unassembled WGS sequence"/>
</dbReference>
<dbReference type="EMBL" id="BAAANL010000005">
    <property type="protein sequence ID" value="GAA1865988.1"/>
    <property type="molecule type" value="Genomic_DNA"/>
</dbReference>
<proteinExistence type="predicted"/>
<feature type="transmembrane region" description="Helical" evidence="1">
    <location>
        <begin position="215"/>
        <end position="238"/>
    </location>
</feature>
<keyword evidence="3" id="KW-1185">Reference proteome</keyword>
<dbReference type="RefSeq" id="WP_344103332.1">
    <property type="nucleotide sequence ID" value="NZ_BAAANL010000005.1"/>
</dbReference>
<evidence type="ECO:0000313" key="2">
    <source>
        <dbReference type="EMBL" id="GAA1865988.1"/>
    </source>
</evidence>
<feature type="transmembrane region" description="Helical" evidence="1">
    <location>
        <begin position="149"/>
        <end position="171"/>
    </location>
</feature>
<feature type="transmembrane region" description="Helical" evidence="1">
    <location>
        <begin position="183"/>
        <end position="203"/>
    </location>
</feature>
<evidence type="ECO:0000313" key="3">
    <source>
        <dbReference type="Proteomes" id="UP001501094"/>
    </source>
</evidence>
<feature type="transmembrane region" description="Helical" evidence="1">
    <location>
        <begin position="350"/>
        <end position="371"/>
    </location>
</feature>
<feature type="transmembrane region" description="Helical" evidence="1">
    <location>
        <begin position="311"/>
        <end position="338"/>
    </location>
</feature>
<keyword evidence="1" id="KW-1133">Transmembrane helix</keyword>
<feature type="transmembrane region" description="Helical" evidence="1">
    <location>
        <begin position="115"/>
        <end position="137"/>
    </location>
</feature>
<keyword evidence="1" id="KW-0472">Membrane</keyword>
<reference evidence="3" key="1">
    <citation type="journal article" date="2019" name="Int. J. Syst. Evol. Microbiol.">
        <title>The Global Catalogue of Microorganisms (GCM) 10K type strain sequencing project: providing services to taxonomists for standard genome sequencing and annotation.</title>
        <authorList>
            <consortium name="The Broad Institute Genomics Platform"/>
            <consortium name="The Broad Institute Genome Sequencing Center for Infectious Disease"/>
            <person name="Wu L."/>
            <person name="Ma J."/>
        </authorList>
    </citation>
    <scope>NUCLEOTIDE SEQUENCE [LARGE SCALE GENOMIC DNA]</scope>
    <source>
        <strain evidence="3">JCM 14326</strain>
    </source>
</reference>
<comment type="caution">
    <text evidence="2">The sequence shown here is derived from an EMBL/GenBank/DDBJ whole genome shotgun (WGS) entry which is preliminary data.</text>
</comment>
<gene>
    <name evidence="2" type="ORF">GCM10009751_25160</name>
</gene>
<organism evidence="2 3">
    <name type="scientific">Myceligenerans crystallogenes</name>
    <dbReference type="NCBI Taxonomy" id="316335"/>
    <lineage>
        <taxon>Bacteria</taxon>
        <taxon>Bacillati</taxon>
        <taxon>Actinomycetota</taxon>
        <taxon>Actinomycetes</taxon>
        <taxon>Micrococcales</taxon>
        <taxon>Promicromonosporaceae</taxon>
        <taxon>Myceligenerans</taxon>
    </lineage>
</organism>
<sequence>MEWWESFVGDIGFGDLEPFLGELGPDELGGILRIAAAAVGIYVTYKVVRWLVGAADGVIGFVRTKIRERAWRDPGQLSTFVSLVLLVVAYGLFPGEQVDPADQASRLVTDLLGTIAPAAILTQTIVLGVSWLLLAWLSGVRGPGLRGPFVAVIGGTAFLALMFVLSVVPFALTGGNARVLGDLNAYVFGGLLVLGVPAALALDRILRKRGAQARSLVYGVIALVLLTVVLALPTAWIYASTASEPSVPGLLGAVLPIASYIFLFLCFGFRLSLDGHIEESGAPPVVGHLIDLCGAVTASAISLTGHPALEVVLGTVPAIVVGILPGLAVAAMIAAVHLRGARDTPRLRTSIAVAVGLGLLVVPLRELLLAADLAAVLPLG</sequence>
<protein>
    <submittedName>
        <fullName evidence="2">Uncharacterized protein</fullName>
    </submittedName>
</protein>
<feature type="transmembrane region" description="Helical" evidence="1">
    <location>
        <begin position="77"/>
        <end position="95"/>
    </location>
</feature>
<name>A0ABP4ZSQ4_9MICO</name>
<evidence type="ECO:0000256" key="1">
    <source>
        <dbReference type="SAM" id="Phobius"/>
    </source>
</evidence>
<keyword evidence="1" id="KW-0812">Transmembrane</keyword>
<accession>A0ABP4ZSQ4</accession>
<feature type="transmembrane region" description="Helical" evidence="1">
    <location>
        <begin position="285"/>
        <end position="305"/>
    </location>
</feature>